<evidence type="ECO:0000313" key="3">
    <source>
        <dbReference type="Proteomes" id="UP000246702"/>
    </source>
</evidence>
<dbReference type="Gene3D" id="3.40.50.150">
    <property type="entry name" value="Vaccinia Virus protein VP39"/>
    <property type="match status" value="2"/>
</dbReference>
<accession>A0A317X6G8</accession>
<evidence type="ECO:0000256" key="1">
    <source>
        <dbReference type="SAM" id="MobiDB-lite"/>
    </source>
</evidence>
<dbReference type="EMBL" id="MSFK01000006">
    <property type="protein sequence ID" value="PWY93761.1"/>
    <property type="molecule type" value="Genomic_DNA"/>
</dbReference>
<feature type="region of interest" description="Disordered" evidence="1">
    <location>
        <begin position="116"/>
        <end position="140"/>
    </location>
</feature>
<feature type="compositionally biased region" description="Pro residues" evidence="1">
    <location>
        <begin position="118"/>
        <end position="128"/>
    </location>
</feature>
<dbReference type="Proteomes" id="UP000246702">
    <property type="component" value="Unassembled WGS sequence"/>
</dbReference>
<dbReference type="PANTHER" id="PTHR38797:SF4">
    <property type="entry name" value="NUCLEAR PORE COMPLEX PROTEIN NUP85"/>
    <property type="match status" value="1"/>
</dbReference>
<dbReference type="InterPro" id="IPR053204">
    <property type="entry name" value="Oxopyrrolidines_Biosynth-assoc"/>
</dbReference>
<dbReference type="GeneID" id="37119189"/>
<dbReference type="InterPro" id="IPR029063">
    <property type="entry name" value="SAM-dependent_MTases_sf"/>
</dbReference>
<dbReference type="PANTHER" id="PTHR38797">
    <property type="entry name" value="NUCLEAR PORE COMPLEX PROTEIN NUP85-RELATED"/>
    <property type="match status" value="1"/>
</dbReference>
<name>A0A317X6G8_9EURO</name>
<dbReference type="SUPFAM" id="SSF53335">
    <property type="entry name" value="S-adenosyl-L-methionine-dependent methyltransferases"/>
    <property type="match status" value="1"/>
</dbReference>
<proteinExistence type="predicted"/>
<dbReference type="InterPro" id="IPR022085">
    <property type="entry name" value="OpdG"/>
</dbReference>
<evidence type="ECO:0008006" key="4">
    <source>
        <dbReference type="Google" id="ProtNLM"/>
    </source>
</evidence>
<dbReference type="AlphaFoldDB" id="A0A317X6G8"/>
<keyword evidence="3" id="KW-1185">Reference proteome</keyword>
<reference evidence="2 3" key="1">
    <citation type="submission" date="2016-12" db="EMBL/GenBank/DDBJ databases">
        <title>The genomes of Aspergillus section Nigri reveals drivers in fungal speciation.</title>
        <authorList>
            <consortium name="DOE Joint Genome Institute"/>
            <person name="Vesth T.C."/>
            <person name="Nybo J."/>
            <person name="Theobald S."/>
            <person name="Brandl J."/>
            <person name="Frisvad J.C."/>
            <person name="Nielsen K.F."/>
            <person name="Lyhne E.K."/>
            <person name="Kogle M.E."/>
            <person name="Kuo A."/>
            <person name="Riley R."/>
            <person name="Clum A."/>
            <person name="Nolan M."/>
            <person name="Lipzen A."/>
            <person name="Salamov A."/>
            <person name="Henrissat B."/>
            <person name="Wiebenga A."/>
            <person name="De Vries R.P."/>
            <person name="Grigoriev I.V."/>
            <person name="Mortensen U.H."/>
            <person name="Andersen M.R."/>
            <person name="Baker S.E."/>
        </authorList>
    </citation>
    <scope>NUCLEOTIDE SEQUENCE [LARGE SCALE GENOMIC DNA]</scope>
    <source>
        <strain evidence="2 3">CBS 115572</strain>
    </source>
</reference>
<dbReference type="RefSeq" id="XP_025470522.1">
    <property type="nucleotide sequence ID" value="XM_025617046.1"/>
</dbReference>
<protein>
    <recommendedName>
        <fullName evidence="4">Methyltransferase domain-containing protein</fullName>
    </recommendedName>
</protein>
<dbReference type="STRING" id="1450535.A0A317X6G8"/>
<evidence type="ECO:0000313" key="2">
    <source>
        <dbReference type="EMBL" id="PWY93761.1"/>
    </source>
</evidence>
<sequence>MSTLTDTAASIARLSLHDPTHFNIQYSQTLHRLTLLQHWDITPGSTILELGCGQGDCTTVLASAVGEHGKVVAVDPADLDYGSPYTLSEAQSHITSGPLGPNITWIHQSPLPYLSSLPLPPTPQPPPHSTQQSSPTASAEWSLLATHPSAQPHVLAALAQASLECRKDSDSSASNVRTVLSPKRLTELAVEAGWRLEREAVVPCNEGLLDGRWEVGACLSGGFEREVKMVVKGERERAVVWAARDACESPCRQLSHPRYIISLIASFLFHLHSPPPRTNILKHPPAQHRKMTSLEAFCRAQREEEYPTPPEMLTALELLFTDPSVSVSTAARIAMTPIIIDEGINPTPEPNLSDFWIMFFKAVGLFTNQNDHLLEFLLAIQSLPDCNGGFRKLPGLDEYLMEFVFDYIDHPFNLPYTDPIPELTDTPWLNLPSHRDIQRQAWLNVNRLTANLHLRSKGSFLEYGGLTVRKTLEKAPWEIFHHADLEEHLSFVLNVGNETEYNREKDDVMERIDIRTLDGWVPAAAVWFRVCGKEMYEVSRVGEEEMMFGEWKGSKWVGRPGWSRERWMFWKERWGWIAGVTALNRRTREIARDVVVVMGRVESEGE</sequence>
<dbReference type="CDD" id="cd02440">
    <property type="entry name" value="AdoMet_MTases"/>
    <property type="match status" value="1"/>
</dbReference>
<dbReference type="OrthoDB" id="8300214at2759"/>
<organism evidence="2 3">
    <name type="scientific">Aspergillus sclerotioniger CBS 115572</name>
    <dbReference type="NCBI Taxonomy" id="1450535"/>
    <lineage>
        <taxon>Eukaryota</taxon>
        <taxon>Fungi</taxon>
        <taxon>Dikarya</taxon>
        <taxon>Ascomycota</taxon>
        <taxon>Pezizomycotina</taxon>
        <taxon>Eurotiomycetes</taxon>
        <taxon>Eurotiomycetidae</taxon>
        <taxon>Eurotiales</taxon>
        <taxon>Aspergillaceae</taxon>
        <taxon>Aspergillus</taxon>
        <taxon>Aspergillus subgen. Circumdati</taxon>
    </lineage>
</organism>
<gene>
    <name evidence="2" type="ORF">BO94DRAFT_622116</name>
</gene>
<dbReference type="Pfam" id="PF12311">
    <property type="entry name" value="DUF3632"/>
    <property type="match status" value="1"/>
</dbReference>
<dbReference type="Pfam" id="PF01135">
    <property type="entry name" value="PCMT"/>
    <property type="match status" value="1"/>
</dbReference>
<comment type="caution">
    <text evidence="2">The sequence shown here is derived from an EMBL/GenBank/DDBJ whole genome shotgun (WGS) entry which is preliminary data.</text>
</comment>